<keyword evidence="2" id="KW-1185">Reference proteome</keyword>
<accession>A0A9P8T9D4</accession>
<reference evidence="1" key="2">
    <citation type="submission" date="2021-01" db="EMBL/GenBank/DDBJ databases">
        <authorList>
            <person name="Schikora-Tamarit M.A."/>
        </authorList>
    </citation>
    <scope>NUCLEOTIDE SEQUENCE</scope>
    <source>
        <strain evidence="1">CBS6075</strain>
    </source>
</reference>
<dbReference type="Pfam" id="PF17316">
    <property type="entry name" value="Perilipin_2"/>
    <property type="match status" value="1"/>
</dbReference>
<dbReference type="AlphaFoldDB" id="A0A9P8T9D4"/>
<name>A0A9P8T9D4_9ASCO</name>
<proteinExistence type="predicted"/>
<dbReference type="Proteomes" id="UP000769157">
    <property type="component" value="Unassembled WGS sequence"/>
</dbReference>
<dbReference type="RefSeq" id="XP_046064181.1">
    <property type="nucleotide sequence ID" value="XM_046202015.1"/>
</dbReference>
<reference evidence="1" key="1">
    <citation type="journal article" date="2021" name="Open Biol.">
        <title>Shared evolutionary footprints suggest mitochondrial oxidative damage underlies multiple complex I losses in fungi.</title>
        <authorList>
            <person name="Schikora-Tamarit M.A."/>
            <person name="Marcet-Houben M."/>
            <person name="Nosek J."/>
            <person name="Gabaldon T."/>
        </authorList>
    </citation>
    <scope>NUCLEOTIDE SEQUENCE</scope>
    <source>
        <strain evidence="1">CBS6075</strain>
    </source>
</reference>
<sequence length="266" mass="29231">MSASETAKSSKITSHSYSHLRKYPLVADTSAFVERFSTVKVIESYTNTLVTRLVGLLSNVSIAVSILNYLDQTTDAALSYVDKTFPSITSVSYESISKTLESYYNGWASQSVKRVRTTFSNATAVVRSRVSSVVKILNDYYEAVIDRLLPLEKQAEAKAQEVSDAAQSELARSRKLLSSTYERAQPYVSQVSSLPTYVTEVYSDEKASASTPVALAKTSRRLSNEAYTSAIKPTYDARIKPTVDRLIGSRTESPVDKVVEAVNGSL</sequence>
<dbReference type="OrthoDB" id="3990977at2759"/>
<dbReference type="GeneID" id="70233240"/>
<protein>
    <submittedName>
        <fullName evidence="1">Uncharacterized protein</fullName>
    </submittedName>
</protein>
<organism evidence="1 2">
    <name type="scientific">Ogataea philodendri</name>
    <dbReference type="NCBI Taxonomy" id="1378263"/>
    <lineage>
        <taxon>Eukaryota</taxon>
        <taxon>Fungi</taxon>
        <taxon>Dikarya</taxon>
        <taxon>Ascomycota</taxon>
        <taxon>Saccharomycotina</taxon>
        <taxon>Pichiomycetes</taxon>
        <taxon>Pichiales</taxon>
        <taxon>Pichiaceae</taxon>
        <taxon>Ogataea</taxon>
    </lineage>
</organism>
<evidence type="ECO:0000313" key="1">
    <source>
        <dbReference type="EMBL" id="KAH3670756.1"/>
    </source>
</evidence>
<gene>
    <name evidence="1" type="ORF">OGAPHI_001272</name>
</gene>
<comment type="caution">
    <text evidence="1">The sequence shown here is derived from an EMBL/GenBank/DDBJ whole genome shotgun (WGS) entry which is preliminary data.</text>
</comment>
<evidence type="ECO:0000313" key="2">
    <source>
        <dbReference type="Proteomes" id="UP000769157"/>
    </source>
</evidence>
<dbReference type="EMBL" id="JAEUBE010000087">
    <property type="protein sequence ID" value="KAH3670756.1"/>
    <property type="molecule type" value="Genomic_DNA"/>
</dbReference>